<feature type="transmembrane region" description="Helical" evidence="7">
    <location>
        <begin position="294"/>
        <end position="317"/>
    </location>
</feature>
<dbReference type="PANTHER" id="PTHR39087:SF2">
    <property type="entry name" value="UPF0104 MEMBRANE PROTEIN MJ1595"/>
    <property type="match status" value="1"/>
</dbReference>
<comment type="similarity">
    <text evidence="2">Belongs to the UPF0104 family.</text>
</comment>
<keyword evidence="4 7" id="KW-0812">Transmembrane</keyword>
<evidence type="ECO:0000256" key="7">
    <source>
        <dbReference type="SAM" id="Phobius"/>
    </source>
</evidence>
<dbReference type="InterPro" id="IPR022791">
    <property type="entry name" value="L-PG_synthase/AglD"/>
</dbReference>
<evidence type="ECO:0000256" key="6">
    <source>
        <dbReference type="ARBA" id="ARBA00023136"/>
    </source>
</evidence>
<dbReference type="PANTHER" id="PTHR39087">
    <property type="entry name" value="UPF0104 MEMBRANE PROTEIN MJ1595"/>
    <property type="match status" value="1"/>
</dbReference>
<keyword evidence="6 7" id="KW-0472">Membrane</keyword>
<dbReference type="AlphaFoldDB" id="A0A6B0SY65"/>
<dbReference type="OrthoDB" id="351177at2157"/>
<feature type="transmembrane region" description="Helical" evidence="7">
    <location>
        <begin position="17"/>
        <end position="37"/>
    </location>
</feature>
<keyword evidence="3" id="KW-1003">Cell membrane</keyword>
<comment type="caution">
    <text evidence="8">The sequence shown here is derived from an EMBL/GenBank/DDBJ whole genome shotgun (WGS) entry which is preliminary data.</text>
</comment>
<dbReference type="Pfam" id="PF03706">
    <property type="entry name" value="LPG_synthase_TM"/>
    <property type="match status" value="1"/>
</dbReference>
<gene>
    <name evidence="8" type="ORF">GRX03_02585</name>
</gene>
<protein>
    <submittedName>
        <fullName evidence="8">Flippase-like domain-containing protein</fullName>
    </submittedName>
</protein>
<dbReference type="Proteomes" id="UP000466535">
    <property type="component" value="Unassembled WGS sequence"/>
</dbReference>
<feature type="transmembrane region" description="Helical" evidence="7">
    <location>
        <begin position="166"/>
        <end position="188"/>
    </location>
</feature>
<proteinExistence type="inferred from homology"/>
<reference evidence="8 9" key="1">
    <citation type="submission" date="2019-12" db="EMBL/GenBank/DDBJ databases">
        <title>Isolation and characterization of three novel carbon monoxide-oxidizing members of Halobacteria from salione crusts and soils.</title>
        <authorList>
            <person name="Myers M.R."/>
            <person name="King G.M."/>
        </authorList>
    </citation>
    <scope>NUCLEOTIDE SEQUENCE [LARGE SCALE GENOMIC DNA]</scope>
    <source>
        <strain evidence="8 9">WSH3</strain>
    </source>
</reference>
<feature type="transmembrane region" description="Helical" evidence="7">
    <location>
        <begin position="135"/>
        <end position="154"/>
    </location>
</feature>
<keyword evidence="9" id="KW-1185">Reference proteome</keyword>
<accession>A0A6B0SY65</accession>
<name>A0A6B0SY65_9EURY</name>
<comment type="subcellular location">
    <subcellularLocation>
        <location evidence="1">Cell membrane</location>
        <topology evidence="1">Multi-pass membrane protein</topology>
    </subcellularLocation>
</comment>
<organism evidence="8 9">
    <name type="scientific">Halovenus carboxidivorans</name>
    <dbReference type="NCBI Taxonomy" id="2692199"/>
    <lineage>
        <taxon>Archaea</taxon>
        <taxon>Methanobacteriati</taxon>
        <taxon>Methanobacteriota</taxon>
        <taxon>Stenosarchaea group</taxon>
        <taxon>Halobacteria</taxon>
        <taxon>Halobacteriales</taxon>
        <taxon>Haloarculaceae</taxon>
        <taxon>Halovenus</taxon>
    </lineage>
</organism>
<evidence type="ECO:0000256" key="4">
    <source>
        <dbReference type="ARBA" id="ARBA00022692"/>
    </source>
</evidence>
<evidence type="ECO:0000313" key="9">
    <source>
        <dbReference type="Proteomes" id="UP000466535"/>
    </source>
</evidence>
<keyword evidence="5 7" id="KW-1133">Transmembrane helix</keyword>
<dbReference type="GO" id="GO:0005886">
    <property type="term" value="C:plasma membrane"/>
    <property type="evidence" value="ECO:0007669"/>
    <property type="project" value="UniProtKB-SubCell"/>
</dbReference>
<evidence type="ECO:0000256" key="5">
    <source>
        <dbReference type="ARBA" id="ARBA00022989"/>
    </source>
</evidence>
<evidence type="ECO:0000256" key="3">
    <source>
        <dbReference type="ARBA" id="ARBA00022475"/>
    </source>
</evidence>
<evidence type="ECO:0000256" key="1">
    <source>
        <dbReference type="ARBA" id="ARBA00004651"/>
    </source>
</evidence>
<sequence length="358" mass="36440">MESSAEGDASYLTQRRLSLLGTILVVVVGVVVASRTVDGDRVVDAVRLTDPRLLAAAVGVYAASWPLRGHRYDRILGVMGRRCGRRFLTAAVFVSQLANLVVPARAGDGVRAYLLKTRRDVAYTTGLASLTVERLFDLLALACFGAVATGWLVLDGQTVGGESSPTILGAGIVAACAICAAVVLVALARSRRDFGAWLESRAEGSAVAPVVDAVVNFGGDVRVVAADPRAIGRIGVGSLAVWALDVLTAVLVLRAVTDALSPSTTAAIGTLAVTVGNLAKVLPLSQGGIGLYEAAFTAVVVAVSPVAAATALAAAIVDHALKNGVTVLGGAASALALNVSPTTVSEEPPQPEAESSNL</sequence>
<dbReference type="RefSeq" id="WP_159762619.1">
    <property type="nucleotide sequence ID" value="NZ_WUUT01000001.1"/>
</dbReference>
<dbReference type="EMBL" id="WUUT01000001">
    <property type="protein sequence ID" value="MXR50494.1"/>
    <property type="molecule type" value="Genomic_DNA"/>
</dbReference>
<dbReference type="NCBIfam" id="TIGR00374">
    <property type="entry name" value="flippase-like domain"/>
    <property type="match status" value="1"/>
</dbReference>
<evidence type="ECO:0000313" key="8">
    <source>
        <dbReference type="EMBL" id="MXR50494.1"/>
    </source>
</evidence>
<evidence type="ECO:0000256" key="2">
    <source>
        <dbReference type="ARBA" id="ARBA00011061"/>
    </source>
</evidence>
<feature type="transmembrane region" description="Helical" evidence="7">
    <location>
        <begin position="230"/>
        <end position="253"/>
    </location>
</feature>